<keyword evidence="7 9" id="KW-1133">Transmembrane helix</keyword>
<protein>
    <recommendedName>
        <fullName evidence="9">Cobalamin biosynthesis protein CobD</fullName>
    </recommendedName>
</protein>
<comment type="pathway">
    <text evidence="2 9">Cofactor biosynthesis; adenosylcobalamin biosynthesis.</text>
</comment>
<keyword evidence="5 9" id="KW-0169">Cobalamin biosynthesis</keyword>
<evidence type="ECO:0000256" key="4">
    <source>
        <dbReference type="ARBA" id="ARBA00022475"/>
    </source>
</evidence>
<evidence type="ECO:0000256" key="5">
    <source>
        <dbReference type="ARBA" id="ARBA00022573"/>
    </source>
</evidence>
<dbReference type="Pfam" id="PF03186">
    <property type="entry name" value="CobD_Cbib"/>
    <property type="match status" value="1"/>
</dbReference>
<keyword evidence="8 9" id="KW-0472">Membrane</keyword>
<dbReference type="NCBIfam" id="TIGR00380">
    <property type="entry name" value="cobal_cbiB"/>
    <property type="match status" value="1"/>
</dbReference>
<evidence type="ECO:0000256" key="6">
    <source>
        <dbReference type="ARBA" id="ARBA00022692"/>
    </source>
</evidence>
<evidence type="ECO:0000313" key="11">
    <source>
        <dbReference type="Proteomes" id="UP001056201"/>
    </source>
</evidence>
<evidence type="ECO:0000256" key="2">
    <source>
        <dbReference type="ARBA" id="ARBA00004953"/>
    </source>
</evidence>
<evidence type="ECO:0000256" key="7">
    <source>
        <dbReference type="ARBA" id="ARBA00022989"/>
    </source>
</evidence>
<reference evidence="10" key="1">
    <citation type="submission" date="2022-05" db="EMBL/GenBank/DDBJ databases">
        <title>An RpoN-dependent PEP-CTERM gene is involved in floc formation of an Aquincola tertiaricarbonis strain.</title>
        <authorList>
            <person name="Qiu D."/>
            <person name="Xia M."/>
        </authorList>
    </citation>
    <scope>NUCLEOTIDE SEQUENCE</scope>
    <source>
        <strain evidence="10">RN12</strain>
    </source>
</reference>
<proteinExistence type="inferred from homology"/>
<evidence type="ECO:0000256" key="8">
    <source>
        <dbReference type="ARBA" id="ARBA00023136"/>
    </source>
</evidence>
<dbReference type="EMBL" id="CP097636">
    <property type="protein sequence ID" value="URI11731.1"/>
    <property type="molecule type" value="Genomic_DNA"/>
</dbReference>
<name>A0ABY4SEI3_AQUTE</name>
<evidence type="ECO:0000256" key="3">
    <source>
        <dbReference type="ARBA" id="ARBA00006263"/>
    </source>
</evidence>
<keyword evidence="6 9" id="KW-0812">Transmembrane</keyword>
<feature type="transmembrane region" description="Helical" evidence="9">
    <location>
        <begin position="171"/>
        <end position="192"/>
    </location>
</feature>
<keyword evidence="11" id="KW-1185">Reference proteome</keyword>
<keyword evidence="4 9" id="KW-1003">Cell membrane</keyword>
<feature type="transmembrane region" description="Helical" evidence="9">
    <location>
        <begin position="59"/>
        <end position="81"/>
    </location>
</feature>
<feature type="transmembrane region" description="Helical" evidence="9">
    <location>
        <begin position="88"/>
        <end position="108"/>
    </location>
</feature>
<comment type="function">
    <text evidence="9">Converts cobyric acid to cobinamide by the addition of aminopropanol on the F carboxylic group.</text>
</comment>
<dbReference type="PANTHER" id="PTHR34308:SF1">
    <property type="entry name" value="COBALAMIN BIOSYNTHESIS PROTEIN CBIB"/>
    <property type="match status" value="1"/>
</dbReference>
<evidence type="ECO:0000256" key="1">
    <source>
        <dbReference type="ARBA" id="ARBA00004651"/>
    </source>
</evidence>
<accession>A0ABY4SEI3</accession>
<evidence type="ECO:0000256" key="9">
    <source>
        <dbReference type="HAMAP-Rule" id="MF_00024"/>
    </source>
</evidence>
<comment type="subcellular location">
    <subcellularLocation>
        <location evidence="1 9">Cell membrane</location>
        <topology evidence="1 9">Multi-pass membrane protein</topology>
    </subcellularLocation>
</comment>
<dbReference type="PANTHER" id="PTHR34308">
    <property type="entry name" value="COBALAMIN BIOSYNTHESIS PROTEIN CBIB"/>
    <property type="match status" value="1"/>
</dbReference>
<sequence>MNLLPTALAAAVPALAIALALAIDRRFGEPPLRWHPVVWIGHYLGRAGRRLPELAPRRAFVAGLLAWAAGALGAVALATLAESLLRHWLLPQGGWGALALAAGLGLLLKPMLSWRMLRDEVATVDTALAEGVDAGRRQIARLASRDTTQLTPAEVRETAIETLAENLNDSVIAPLFWFALAGLPGAVLFRYANTADAMWGYRGRWEWAGKFAAHADDVLAWLPARLTARLLLPLHCRWARLAVEARRTPSPNGGWPMGAMALALGVKLRKPGVYALNAGAPEPGAADLAHALAHAGRGLRGGVLLLALLAAWVAA</sequence>
<comment type="similarity">
    <text evidence="3 9">Belongs to the CobD/CbiB family.</text>
</comment>
<organism evidence="10 11">
    <name type="scientific">Aquincola tertiaricarbonis</name>
    <dbReference type="NCBI Taxonomy" id="391953"/>
    <lineage>
        <taxon>Bacteria</taxon>
        <taxon>Pseudomonadati</taxon>
        <taxon>Pseudomonadota</taxon>
        <taxon>Betaproteobacteria</taxon>
        <taxon>Burkholderiales</taxon>
        <taxon>Sphaerotilaceae</taxon>
        <taxon>Aquincola</taxon>
    </lineage>
</organism>
<dbReference type="Proteomes" id="UP001056201">
    <property type="component" value="Chromosome 2"/>
</dbReference>
<gene>
    <name evidence="10" type="primary">cbiB</name>
    <name evidence="9" type="synonym">cobD</name>
    <name evidence="10" type="ORF">MW290_22725</name>
</gene>
<evidence type="ECO:0000313" key="10">
    <source>
        <dbReference type="EMBL" id="URI11731.1"/>
    </source>
</evidence>
<dbReference type="RefSeq" id="WP_250199922.1">
    <property type="nucleotide sequence ID" value="NZ_CP097636.1"/>
</dbReference>
<dbReference type="InterPro" id="IPR004485">
    <property type="entry name" value="Cobalamin_biosynth_CobD/CbiB"/>
</dbReference>
<comment type="caution">
    <text evidence="9">Lacks conserved residue(s) required for the propagation of feature annotation.</text>
</comment>
<dbReference type="HAMAP" id="MF_00024">
    <property type="entry name" value="CobD_CbiB"/>
    <property type="match status" value="1"/>
</dbReference>